<evidence type="ECO:0000313" key="3">
    <source>
        <dbReference type="Proteomes" id="UP000800093"/>
    </source>
</evidence>
<dbReference type="AlphaFoldDB" id="A0A9P4KA03"/>
<feature type="region of interest" description="Disordered" evidence="1">
    <location>
        <begin position="37"/>
        <end position="57"/>
    </location>
</feature>
<comment type="caution">
    <text evidence="2">The sequence shown here is derived from an EMBL/GenBank/DDBJ whole genome shotgun (WGS) entry which is preliminary data.</text>
</comment>
<dbReference type="EMBL" id="ML986613">
    <property type="protein sequence ID" value="KAF2264803.1"/>
    <property type="molecule type" value="Genomic_DNA"/>
</dbReference>
<keyword evidence="3" id="KW-1185">Reference proteome</keyword>
<dbReference type="Proteomes" id="UP000800093">
    <property type="component" value="Unassembled WGS sequence"/>
</dbReference>
<name>A0A9P4KA03_9PLEO</name>
<evidence type="ECO:0000256" key="1">
    <source>
        <dbReference type="SAM" id="MobiDB-lite"/>
    </source>
</evidence>
<gene>
    <name evidence="2" type="ORF">CC78DRAFT_220293</name>
</gene>
<evidence type="ECO:0000313" key="2">
    <source>
        <dbReference type="EMBL" id="KAF2264803.1"/>
    </source>
</evidence>
<organism evidence="2 3">
    <name type="scientific">Lojkania enalia</name>
    <dbReference type="NCBI Taxonomy" id="147567"/>
    <lineage>
        <taxon>Eukaryota</taxon>
        <taxon>Fungi</taxon>
        <taxon>Dikarya</taxon>
        <taxon>Ascomycota</taxon>
        <taxon>Pezizomycotina</taxon>
        <taxon>Dothideomycetes</taxon>
        <taxon>Pleosporomycetidae</taxon>
        <taxon>Pleosporales</taxon>
        <taxon>Pleosporales incertae sedis</taxon>
        <taxon>Lojkania</taxon>
    </lineage>
</organism>
<accession>A0A9P4KA03</accession>
<protein>
    <submittedName>
        <fullName evidence="2">Uncharacterized protein</fullName>
    </submittedName>
</protein>
<proteinExistence type="predicted"/>
<reference evidence="3" key="1">
    <citation type="journal article" date="2020" name="Stud. Mycol.">
        <title>101 Dothideomycetes genomes: A test case for predicting lifestyles and emergence of pathogens.</title>
        <authorList>
            <person name="Haridas S."/>
            <person name="Albert R."/>
            <person name="Binder M."/>
            <person name="Bloem J."/>
            <person name="LaButti K."/>
            <person name="Salamov A."/>
            <person name="Andreopoulos B."/>
            <person name="Baker S."/>
            <person name="Barry K."/>
            <person name="Bills G."/>
            <person name="Bluhm B."/>
            <person name="Cannon C."/>
            <person name="Castanera R."/>
            <person name="Culley D."/>
            <person name="Daum C."/>
            <person name="Ezra D."/>
            <person name="Gonzalez J."/>
            <person name="Henrissat B."/>
            <person name="Kuo A."/>
            <person name="Liang C."/>
            <person name="Lipzen A."/>
            <person name="Lutzoni F."/>
            <person name="Magnuson J."/>
            <person name="Mondo S."/>
            <person name="Nolan M."/>
            <person name="Ohm R."/>
            <person name="Pangilinan J."/>
            <person name="Park H.-J."/>
            <person name="Ramirez L."/>
            <person name="Alfaro M."/>
            <person name="Sun H."/>
            <person name="Tritt A."/>
            <person name="Yoshinaga Y."/>
            <person name="Zwiers L.-H."/>
            <person name="Turgeon B."/>
            <person name="Goodwin S."/>
            <person name="Spatafora J."/>
            <person name="Crous P."/>
            <person name="Grigoriev I."/>
        </authorList>
    </citation>
    <scope>NUCLEOTIDE SEQUENCE [LARGE SCALE GENOMIC DNA]</scope>
    <source>
        <strain evidence="3">CBS 304.66</strain>
    </source>
</reference>
<sequence>MGQQCGLPCCTRDLGGLVGVSTPARLVLCSRTASRNRHEAGRSLQHGRHGRHNPLTLPSSFLDQQSSVIVIIPIPYCARDRRRSPCGTTARVHRRFGYARSSHRPGDFSLSSYQKRFCRLGPGQQEERHSFGTVPLETASGVRHAFSWSLLVAASARLDTVARAVGTIEMLWGIIIHNRR</sequence>